<comment type="caution">
    <text evidence="2">The sequence shown here is derived from an EMBL/GenBank/DDBJ whole genome shotgun (WGS) entry which is preliminary data.</text>
</comment>
<feature type="transmembrane region" description="Helical" evidence="1">
    <location>
        <begin position="167"/>
        <end position="189"/>
    </location>
</feature>
<keyword evidence="1" id="KW-0472">Membrane</keyword>
<reference evidence="2 3" key="1">
    <citation type="submission" date="2020-07" db="EMBL/GenBank/DDBJ databases">
        <title>Luteimonas sp. SJ-92.</title>
        <authorList>
            <person name="Huang X.-X."/>
            <person name="Xu L."/>
            <person name="Sun J.-Q."/>
        </authorList>
    </citation>
    <scope>NUCLEOTIDE SEQUENCE [LARGE SCALE GENOMIC DNA]</scope>
    <source>
        <strain evidence="2 3">SJ-92</strain>
    </source>
</reference>
<sequence>MALALGYALLAHLASALDSAGLALGALLVLVLLVLAAPLAARRIWAWLALPLLLAGAWALFRAGHAALPLLLVPVAFIGLIAWVFGRTLRPGRAPLISRIVAALDRVEPAQLPAELRIYTRALTAAWALLLAALALVNLALAMIATPGGLLDGLGVQPPWTITRTQWSWFANLFNYGIVGGFFFGEYLLRKRRFPGRYRSFAGFLRSLAGLGAGFWRDLMR</sequence>
<dbReference type="AlphaFoldDB" id="A0A853JFB1"/>
<evidence type="ECO:0000256" key="1">
    <source>
        <dbReference type="SAM" id="Phobius"/>
    </source>
</evidence>
<dbReference type="Proteomes" id="UP000578091">
    <property type="component" value="Unassembled WGS sequence"/>
</dbReference>
<keyword evidence="1" id="KW-0812">Transmembrane</keyword>
<keyword evidence="3" id="KW-1185">Reference proteome</keyword>
<feature type="transmembrane region" description="Helical" evidence="1">
    <location>
        <begin position="67"/>
        <end position="86"/>
    </location>
</feature>
<name>A0A853JFB1_9GAMM</name>
<organism evidence="2 3">
    <name type="scientific">Luteimonas salinisoli</name>
    <dbReference type="NCBI Taxonomy" id="2752307"/>
    <lineage>
        <taxon>Bacteria</taxon>
        <taxon>Pseudomonadati</taxon>
        <taxon>Pseudomonadota</taxon>
        <taxon>Gammaproteobacteria</taxon>
        <taxon>Lysobacterales</taxon>
        <taxon>Lysobacteraceae</taxon>
        <taxon>Luteimonas</taxon>
    </lineage>
</organism>
<feature type="transmembrane region" description="Helical" evidence="1">
    <location>
        <begin position="44"/>
        <end position="61"/>
    </location>
</feature>
<evidence type="ECO:0000313" key="2">
    <source>
        <dbReference type="EMBL" id="NZA27422.1"/>
    </source>
</evidence>
<proteinExistence type="predicted"/>
<evidence type="ECO:0000313" key="3">
    <source>
        <dbReference type="Proteomes" id="UP000578091"/>
    </source>
</evidence>
<gene>
    <name evidence="2" type="ORF">H0E84_13610</name>
</gene>
<dbReference type="EMBL" id="JACCKA010000077">
    <property type="protein sequence ID" value="NZA27422.1"/>
    <property type="molecule type" value="Genomic_DNA"/>
</dbReference>
<feature type="transmembrane region" description="Helical" evidence="1">
    <location>
        <begin position="20"/>
        <end position="37"/>
    </location>
</feature>
<keyword evidence="1" id="KW-1133">Transmembrane helix</keyword>
<accession>A0A853JFB1</accession>
<protein>
    <submittedName>
        <fullName evidence="2">Ketosynthase</fullName>
    </submittedName>
</protein>
<feature type="transmembrane region" description="Helical" evidence="1">
    <location>
        <begin position="125"/>
        <end position="147"/>
    </location>
</feature>